<protein>
    <submittedName>
        <fullName evidence="1">Uncharacterized protein</fullName>
    </submittedName>
</protein>
<evidence type="ECO:0000313" key="2">
    <source>
        <dbReference type="Proteomes" id="UP001319921"/>
    </source>
</evidence>
<dbReference type="AlphaFoldDB" id="A0AAQ4CWC5"/>
<evidence type="ECO:0000313" key="1">
    <source>
        <dbReference type="EMBL" id="BDC00107.1"/>
    </source>
</evidence>
<sequence>MDDIKNILWKVLNNEVPLVNDDVKMYHIKEGILTEEDLKKWREFIKLIREAYNKVYKDKKEAIQIVSKSLELLNSITPKKPMPPEMKIRFEDLKRNLELIMKINK</sequence>
<dbReference type="GeneID" id="68867847"/>
<keyword evidence="2" id="KW-1185">Reference proteome</keyword>
<dbReference type="EMBL" id="AP025226">
    <property type="protein sequence ID" value="BDC00107.1"/>
    <property type="molecule type" value="Genomic_DNA"/>
</dbReference>
<accession>A0AAQ4CWC5</accession>
<name>A0AAQ4CWC5_9CREN</name>
<reference evidence="1 2" key="1">
    <citation type="journal article" date="2022" name="Microbiol. Resour. Announc.">
        <title>Complete Genome Sequence of the Hyperthermophilic and Acidophilic Archaeon Saccharolobus caldissimus Strain HS-3T.</title>
        <authorList>
            <person name="Sakai H.D."/>
            <person name="Kurosawa N."/>
        </authorList>
    </citation>
    <scope>NUCLEOTIDE SEQUENCE [LARGE SCALE GENOMIC DNA]</scope>
    <source>
        <strain evidence="1 2">JCM32116</strain>
    </source>
</reference>
<dbReference type="Proteomes" id="UP001319921">
    <property type="component" value="Chromosome"/>
</dbReference>
<organism evidence="1 2">
    <name type="scientific">Saccharolobus caldissimus</name>
    <dbReference type="NCBI Taxonomy" id="1702097"/>
    <lineage>
        <taxon>Archaea</taxon>
        <taxon>Thermoproteota</taxon>
        <taxon>Thermoprotei</taxon>
        <taxon>Sulfolobales</taxon>
        <taxon>Sulfolobaceae</taxon>
        <taxon>Saccharolobus</taxon>
    </lineage>
</organism>
<dbReference type="RefSeq" id="WP_229570783.1">
    <property type="nucleotide sequence ID" value="NZ_AP025226.1"/>
</dbReference>
<proteinExistence type="predicted"/>
<dbReference type="KEGG" id="scas:SACC_31230"/>
<gene>
    <name evidence="1" type="ORF">SACC_31230</name>
</gene>